<sequence>MSNSQPRVSIGLPVYNGENFIREAIDSILAQTFTDFELIISDNASTDRTESICRDYMAQDPRVRYCRNSRNLGVAGNFTRLLELAQGEYFKWASHDDKIAPELIEQCVQVLDQDPKIVLCHSRVVLIDQRGQVLDPQHPLFSTTFNLTANNDSPQVARRFASLISGAHNCYQGFGLIRTASARLAMPVPGYTGGDRIVLARLALLGRFHEIPEALFFVRRHPAQDTHMFDRYKQSRSSSTWFKLARTGQLFQSHPLYTHTICFNPNRAGTLMLPHWEMLRDYFLAVQETPARLRGLERLGCYLQLLVWMAQEWRNLLRDLLAIVVQPSPSYTQQKRFT</sequence>
<proteinExistence type="predicted"/>
<evidence type="ECO:0000313" key="2">
    <source>
        <dbReference type="EMBL" id="ACL43346.1"/>
    </source>
</evidence>
<dbReference type="InterPro" id="IPR001173">
    <property type="entry name" value="Glyco_trans_2-like"/>
</dbReference>
<dbReference type="AlphaFoldDB" id="B8HXQ7"/>
<evidence type="ECO:0000259" key="1">
    <source>
        <dbReference type="Pfam" id="PF00535"/>
    </source>
</evidence>
<dbReference type="PANTHER" id="PTHR43685:SF2">
    <property type="entry name" value="GLYCOSYLTRANSFERASE 2-LIKE DOMAIN-CONTAINING PROTEIN"/>
    <property type="match status" value="1"/>
</dbReference>
<dbReference type="OrthoDB" id="549701at2"/>
<name>B8HXQ7_CYAP4</name>
<dbReference type="SUPFAM" id="SSF53448">
    <property type="entry name" value="Nucleotide-diphospho-sugar transferases"/>
    <property type="match status" value="1"/>
</dbReference>
<reference evidence="2" key="1">
    <citation type="submission" date="2009-01" db="EMBL/GenBank/DDBJ databases">
        <title>Complete sequence of chromosome Cyanothece sp. PCC 7425.</title>
        <authorList>
            <consortium name="US DOE Joint Genome Institute"/>
            <person name="Lucas S."/>
            <person name="Copeland A."/>
            <person name="Lapidus A."/>
            <person name="Glavina del Rio T."/>
            <person name="Dalin E."/>
            <person name="Tice H."/>
            <person name="Bruce D."/>
            <person name="Goodwin L."/>
            <person name="Pitluck S."/>
            <person name="Sims D."/>
            <person name="Meineke L."/>
            <person name="Brettin T."/>
            <person name="Detter J.C."/>
            <person name="Han C."/>
            <person name="Larimer F."/>
            <person name="Land M."/>
            <person name="Hauser L."/>
            <person name="Kyrpides N."/>
            <person name="Ovchinnikova G."/>
            <person name="Liberton M."/>
            <person name="Stoeckel J."/>
            <person name="Banerjee A."/>
            <person name="Singh A."/>
            <person name="Page L."/>
            <person name="Sato H."/>
            <person name="Zhao L."/>
            <person name="Sherman L."/>
            <person name="Pakrasi H."/>
            <person name="Richardson P."/>
        </authorList>
    </citation>
    <scope>NUCLEOTIDE SEQUENCE</scope>
    <source>
        <strain evidence="2">PCC 7425</strain>
    </source>
</reference>
<feature type="domain" description="Glycosyltransferase 2-like" evidence="1">
    <location>
        <begin position="9"/>
        <end position="149"/>
    </location>
</feature>
<dbReference type="EMBL" id="CP001344">
    <property type="protein sequence ID" value="ACL43346.1"/>
    <property type="molecule type" value="Genomic_DNA"/>
</dbReference>
<dbReference type="HOGENOM" id="CLU_025996_16_0_3"/>
<dbReference type="eggNOG" id="COG1216">
    <property type="taxonomic scope" value="Bacteria"/>
</dbReference>
<keyword evidence="2" id="KW-0808">Transferase</keyword>
<gene>
    <name evidence="2" type="ordered locus">Cyan7425_0960</name>
</gene>
<dbReference type="InterPro" id="IPR050834">
    <property type="entry name" value="Glycosyltransf_2"/>
</dbReference>
<dbReference type="GO" id="GO:0016740">
    <property type="term" value="F:transferase activity"/>
    <property type="evidence" value="ECO:0007669"/>
    <property type="project" value="UniProtKB-KW"/>
</dbReference>
<dbReference type="KEGG" id="cyn:Cyan7425_0960"/>
<dbReference type="CAZy" id="GT2">
    <property type="family name" value="Glycosyltransferase Family 2"/>
</dbReference>
<dbReference type="InterPro" id="IPR029044">
    <property type="entry name" value="Nucleotide-diphossugar_trans"/>
</dbReference>
<protein>
    <submittedName>
        <fullName evidence="2">Glycosyl transferase family 2</fullName>
    </submittedName>
</protein>
<dbReference type="Pfam" id="PF00535">
    <property type="entry name" value="Glycos_transf_2"/>
    <property type="match status" value="1"/>
</dbReference>
<accession>B8HXQ7</accession>
<dbReference type="Gene3D" id="3.90.550.10">
    <property type="entry name" value="Spore Coat Polysaccharide Biosynthesis Protein SpsA, Chain A"/>
    <property type="match status" value="1"/>
</dbReference>
<dbReference type="STRING" id="395961.Cyan7425_0960"/>
<dbReference type="PANTHER" id="PTHR43685">
    <property type="entry name" value="GLYCOSYLTRANSFERASE"/>
    <property type="match status" value="1"/>
</dbReference>
<organism evidence="2">
    <name type="scientific">Cyanothece sp. (strain PCC 7425 / ATCC 29141)</name>
    <dbReference type="NCBI Taxonomy" id="395961"/>
    <lineage>
        <taxon>Bacteria</taxon>
        <taxon>Bacillati</taxon>
        <taxon>Cyanobacteriota</taxon>
        <taxon>Cyanophyceae</taxon>
        <taxon>Gomontiellales</taxon>
        <taxon>Cyanothecaceae</taxon>
        <taxon>Cyanothece</taxon>
    </lineage>
</organism>